<accession>A0AAV7SG77</accession>
<proteinExistence type="predicted"/>
<evidence type="ECO:0000256" key="1">
    <source>
        <dbReference type="SAM" id="MobiDB-lite"/>
    </source>
</evidence>
<evidence type="ECO:0000313" key="2">
    <source>
        <dbReference type="EMBL" id="KAJ1162783.1"/>
    </source>
</evidence>
<dbReference type="AlphaFoldDB" id="A0AAV7SG77"/>
<dbReference type="EMBL" id="JANPWB010000008">
    <property type="protein sequence ID" value="KAJ1162783.1"/>
    <property type="molecule type" value="Genomic_DNA"/>
</dbReference>
<name>A0AAV7SG77_PLEWA</name>
<evidence type="ECO:0000313" key="3">
    <source>
        <dbReference type="Proteomes" id="UP001066276"/>
    </source>
</evidence>
<dbReference type="Proteomes" id="UP001066276">
    <property type="component" value="Chromosome 4_2"/>
</dbReference>
<keyword evidence="3" id="KW-1185">Reference proteome</keyword>
<reference evidence="2" key="1">
    <citation type="journal article" date="2022" name="bioRxiv">
        <title>Sequencing and chromosome-scale assembly of the giantPleurodeles waltlgenome.</title>
        <authorList>
            <person name="Brown T."/>
            <person name="Elewa A."/>
            <person name="Iarovenko S."/>
            <person name="Subramanian E."/>
            <person name="Araus A.J."/>
            <person name="Petzold A."/>
            <person name="Susuki M."/>
            <person name="Suzuki K.-i.T."/>
            <person name="Hayashi T."/>
            <person name="Toyoda A."/>
            <person name="Oliveira C."/>
            <person name="Osipova E."/>
            <person name="Leigh N.D."/>
            <person name="Simon A."/>
            <person name="Yun M.H."/>
        </authorList>
    </citation>
    <scope>NUCLEOTIDE SEQUENCE</scope>
    <source>
        <strain evidence="2">20211129_DDA</strain>
        <tissue evidence="2">Liver</tissue>
    </source>
</reference>
<feature type="region of interest" description="Disordered" evidence="1">
    <location>
        <begin position="140"/>
        <end position="186"/>
    </location>
</feature>
<comment type="caution">
    <text evidence="2">The sequence shown here is derived from an EMBL/GenBank/DDBJ whole genome shotgun (WGS) entry which is preliminary data.</text>
</comment>
<sequence length="214" mass="23953">MSGPDWPAFIKGTNQHAPERANGVEVQPGHLAAPYHGIRRRVDVLRDRVGELLTCFRLATSRGLELLLGREEHCKSRPCLPVPEKSKLAALDDHMARSVASSWVLHGWINTARQELLWEQGWKVAKNRSTLKIATRQDIMPGNKAPSTHAVGAGREWRKPGRYQSDEEEEDVLKRPANGTTEVQDKYEGRSLTTICRSWSSQQGTWQPATATNG</sequence>
<organism evidence="2 3">
    <name type="scientific">Pleurodeles waltl</name>
    <name type="common">Iberian ribbed newt</name>
    <dbReference type="NCBI Taxonomy" id="8319"/>
    <lineage>
        <taxon>Eukaryota</taxon>
        <taxon>Metazoa</taxon>
        <taxon>Chordata</taxon>
        <taxon>Craniata</taxon>
        <taxon>Vertebrata</taxon>
        <taxon>Euteleostomi</taxon>
        <taxon>Amphibia</taxon>
        <taxon>Batrachia</taxon>
        <taxon>Caudata</taxon>
        <taxon>Salamandroidea</taxon>
        <taxon>Salamandridae</taxon>
        <taxon>Pleurodelinae</taxon>
        <taxon>Pleurodeles</taxon>
    </lineage>
</organism>
<gene>
    <name evidence="2" type="ORF">NDU88_003248</name>
</gene>
<protein>
    <submittedName>
        <fullName evidence="2">Uncharacterized protein</fullName>
    </submittedName>
</protein>